<comment type="cofactor">
    <cofactor evidence="1">
        <name>Zn(2+)</name>
        <dbReference type="ChEBI" id="CHEBI:29105"/>
    </cofactor>
</comment>
<comment type="similarity">
    <text evidence="3">Belongs to the peptidase M50B family.</text>
</comment>
<protein>
    <submittedName>
        <fullName evidence="15">Zn-dependent protease</fullName>
    </submittedName>
</protein>
<feature type="transmembrane region" description="Helical" evidence="13">
    <location>
        <begin position="9"/>
        <end position="26"/>
    </location>
</feature>
<feature type="transmembrane region" description="Helical" evidence="13">
    <location>
        <begin position="38"/>
        <end position="65"/>
    </location>
</feature>
<evidence type="ECO:0000256" key="12">
    <source>
        <dbReference type="SAM" id="Coils"/>
    </source>
</evidence>
<evidence type="ECO:0000256" key="4">
    <source>
        <dbReference type="ARBA" id="ARBA00022670"/>
    </source>
</evidence>
<dbReference type="PANTHER" id="PTHR39188:SF3">
    <property type="entry name" value="STAGE IV SPORULATION PROTEIN FB"/>
    <property type="match status" value="1"/>
</dbReference>
<dbReference type="EMBL" id="JAFBER010000003">
    <property type="protein sequence ID" value="MBM7644659.1"/>
    <property type="molecule type" value="Genomic_DNA"/>
</dbReference>
<organism evidence="15 16">
    <name type="scientific">Scopulibacillus daqui</name>
    <dbReference type="NCBI Taxonomy" id="1469162"/>
    <lineage>
        <taxon>Bacteria</taxon>
        <taxon>Bacillati</taxon>
        <taxon>Bacillota</taxon>
        <taxon>Bacilli</taxon>
        <taxon>Bacillales</taxon>
        <taxon>Sporolactobacillaceae</taxon>
        <taxon>Scopulibacillus</taxon>
    </lineage>
</organism>
<feature type="transmembrane region" description="Helical" evidence="13">
    <location>
        <begin position="136"/>
        <end position="153"/>
    </location>
</feature>
<dbReference type="CDD" id="cd06160">
    <property type="entry name" value="S2P-M50_like_2"/>
    <property type="match status" value="1"/>
</dbReference>
<keyword evidence="10" id="KW-0482">Metalloprotease</keyword>
<sequence>MAENKTKKGILVTIGLLILTKLKWLLAVLKFSKFGGTLISLVVSLAGYAVFFGWGFAAAIIYLIFVHEMGHLVAAKIKGIKTSPAVFIPFLGAVIGIKEQPKDAATEAFLAYGGPFAGLISIFPAIILFYLTHQPYWALVVVLGAMLNLFNLFPVSPLDGGRIVGVLSTKIWFVALIALLVLIILSPTPIMFLILIFGFLTWWNRAREGYKRKKIDLRIEAKQKMIESLEKFKDDIFYVYGFDDEDGPMINETMIMYHLRTLRQHIADIEMRLSDMKKWYVPFIQDKDRLKKDALIYEMNLYEELTAFLQKAPDYSSIERKINQTNQEITALEKEKSALKEYYKAKPSTKWKVLIAYVLLAACLSFLFVYARQVLDVSLEYIYE</sequence>
<evidence type="ECO:0000256" key="13">
    <source>
        <dbReference type="SAM" id="Phobius"/>
    </source>
</evidence>
<keyword evidence="4 15" id="KW-0645">Protease</keyword>
<evidence type="ECO:0000256" key="11">
    <source>
        <dbReference type="ARBA" id="ARBA00023136"/>
    </source>
</evidence>
<dbReference type="Proteomes" id="UP000808914">
    <property type="component" value="Unassembled WGS sequence"/>
</dbReference>
<keyword evidence="5 13" id="KW-0812">Transmembrane</keyword>
<evidence type="ECO:0000256" key="7">
    <source>
        <dbReference type="ARBA" id="ARBA00022801"/>
    </source>
</evidence>
<comment type="caution">
    <text evidence="15">The sequence shown here is derived from an EMBL/GenBank/DDBJ whole genome shotgun (WGS) entry which is preliminary data.</text>
</comment>
<keyword evidence="12" id="KW-0175">Coiled coil</keyword>
<accession>A0ABS2PYX0</accession>
<keyword evidence="8" id="KW-0862">Zinc</keyword>
<keyword evidence="11 13" id="KW-0472">Membrane</keyword>
<gene>
    <name evidence="15" type="ORF">JOD45_000852</name>
</gene>
<dbReference type="RefSeq" id="WP_205002608.1">
    <property type="nucleotide sequence ID" value="NZ_JAFBER010000003.1"/>
</dbReference>
<dbReference type="GO" id="GO:0008233">
    <property type="term" value="F:peptidase activity"/>
    <property type="evidence" value="ECO:0007669"/>
    <property type="project" value="UniProtKB-KW"/>
</dbReference>
<evidence type="ECO:0000256" key="9">
    <source>
        <dbReference type="ARBA" id="ARBA00022989"/>
    </source>
</evidence>
<feature type="transmembrane region" description="Helical" evidence="13">
    <location>
        <begin position="173"/>
        <end position="203"/>
    </location>
</feature>
<name>A0ABS2PYX0_9BACL</name>
<dbReference type="Pfam" id="PF02163">
    <property type="entry name" value="Peptidase_M50"/>
    <property type="match status" value="1"/>
</dbReference>
<dbReference type="InterPro" id="IPR008915">
    <property type="entry name" value="Peptidase_M50"/>
</dbReference>
<keyword evidence="9 13" id="KW-1133">Transmembrane helix</keyword>
<evidence type="ECO:0000256" key="5">
    <source>
        <dbReference type="ARBA" id="ARBA00022692"/>
    </source>
</evidence>
<keyword evidence="7" id="KW-0378">Hydrolase</keyword>
<evidence type="ECO:0000313" key="16">
    <source>
        <dbReference type="Proteomes" id="UP000808914"/>
    </source>
</evidence>
<dbReference type="PANTHER" id="PTHR39188">
    <property type="entry name" value="MEMBRANE-ASSOCIATED ZINC METALLOPROTEASE M50B"/>
    <property type="match status" value="1"/>
</dbReference>
<comment type="subcellular location">
    <subcellularLocation>
        <location evidence="2">Membrane</location>
        <topology evidence="2">Multi-pass membrane protein</topology>
    </subcellularLocation>
</comment>
<reference evidence="15 16" key="1">
    <citation type="submission" date="2021-01" db="EMBL/GenBank/DDBJ databases">
        <title>Genomic Encyclopedia of Type Strains, Phase IV (KMG-IV): sequencing the most valuable type-strain genomes for metagenomic binning, comparative biology and taxonomic classification.</title>
        <authorList>
            <person name="Goeker M."/>
        </authorList>
    </citation>
    <scope>NUCLEOTIDE SEQUENCE [LARGE SCALE GENOMIC DNA]</scope>
    <source>
        <strain evidence="15 16">DSM 28236</strain>
    </source>
</reference>
<evidence type="ECO:0000256" key="3">
    <source>
        <dbReference type="ARBA" id="ARBA00007931"/>
    </source>
</evidence>
<feature type="coiled-coil region" evidence="12">
    <location>
        <begin position="315"/>
        <end position="342"/>
    </location>
</feature>
<keyword evidence="6" id="KW-0479">Metal-binding</keyword>
<evidence type="ECO:0000259" key="14">
    <source>
        <dbReference type="Pfam" id="PF02163"/>
    </source>
</evidence>
<evidence type="ECO:0000313" key="15">
    <source>
        <dbReference type="EMBL" id="MBM7644659.1"/>
    </source>
</evidence>
<evidence type="ECO:0000256" key="10">
    <source>
        <dbReference type="ARBA" id="ARBA00023049"/>
    </source>
</evidence>
<feature type="transmembrane region" description="Helical" evidence="13">
    <location>
        <begin position="353"/>
        <end position="371"/>
    </location>
</feature>
<feature type="domain" description="Peptidase M50" evidence="14">
    <location>
        <begin position="56"/>
        <end position="130"/>
    </location>
</feature>
<evidence type="ECO:0000256" key="6">
    <source>
        <dbReference type="ARBA" id="ARBA00022723"/>
    </source>
</evidence>
<feature type="transmembrane region" description="Helical" evidence="13">
    <location>
        <begin position="77"/>
        <end position="97"/>
    </location>
</feature>
<evidence type="ECO:0000256" key="2">
    <source>
        <dbReference type="ARBA" id="ARBA00004141"/>
    </source>
</evidence>
<evidence type="ECO:0000256" key="1">
    <source>
        <dbReference type="ARBA" id="ARBA00001947"/>
    </source>
</evidence>
<dbReference type="GO" id="GO:0006508">
    <property type="term" value="P:proteolysis"/>
    <property type="evidence" value="ECO:0007669"/>
    <property type="project" value="UniProtKB-KW"/>
</dbReference>
<evidence type="ECO:0000256" key="8">
    <source>
        <dbReference type="ARBA" id="ARBA00022833"/>
    </source>
</evidence>
<proteinExistence type="inferred from homology"/>
<feature type="transmembrane region" description="Helical" evidence="13">
    <location>
        <begin position="109"/>
        <end position="131"/>
    </location>
</feature>
<keyword evidence="16" id="KW-1185">Reference proteome</keyword>